<keyword evidence="2" id="KW-1185">Reference proteome</keyword>
<dbReference type="OrthoDB" id="5390916at2759"/>
<evidence type="ECO:0000313" key="1">
    <source>
        <dbReference type="EMBL" id="PWW79528.1"/>
    </source>
</evidence>
<proteinExistence type="predicted"/>
<dbReference type="EMBL" id="PYWC01000008">
    <property type="protein sequence ID" value="PWW79528.1"/>
    <property type="molecule type" value="Genomic_DNA"/>
</dbReference>
<dbReference type="AlphaFoldDB" id="A0A317SYI7"/>
<reference evidence="1 2" key="1">
    <citation type="submission" date="2018-03" db="EMBL/GenBank/DDBJ databases">
        <title>Genomes of Pezizomycetes fungi and the evolution of truffles.</title>
        <authorList>
            <person name="Murat C."/>
            <person name="Payen T."/>
            <person name="Noel B."/>
            <person name="Kuo A."/>
            <person name="Martin F.M."/>
        </authorList>
    </citation>
    <scope>NUCLEOTIDE SEQUENCE [LARGE SCALE GENOMIC DNA]</scope>
    <source>
        <strain evidence="1">091103-1</strain>
    </source>
</reference>
<dbReference type="Proteomes" id="UP000246991">
    <property type="component" value="Unassembled WGS sequence"/>
</dbReference>
<comment type="caution">
    <text evidence="1">The sequence shown here is derived from an EMBL/GenBank/DDBJ whole genome shotgun (WGS) entry which is preliminary data.</text>
</comment>
<name>A0A317SYI7_9PEZI</name>
<protein>
    <submittedName>
        <fullName evidence="1">Uncharacterized protein</fullName>
    </submittedName>
</protein>
<dbReference type="STRING" id="42249.A0A317SYI7"/>
<sequence>MSARLLSSAAVSAALSRRPQLHTGRRLLSSPISTVSTGRASSTSAGLLRISYALRSRTFLRAGQLSRSHSGAAAVRSLSFSRVVPKLVLKFARLPAAFGGAMVAGLAYIQYQAQQAGTYAIGVFNSAGEMVGSAVTGAKKTAENLYGTSRMDARSPELWRIRG</sequence>
<evidence type="ECO:0000313" key="2">
    <source>
        <dbReference type="Proteomes" id="UP000246991"/>
    </source>
</evidence>
<accession>A0A317SYI7</accession>
<gene>
    <name evidence="1" type="ORF">C7212DRAFT_275743</name>
</gene>
<organism evidence="1 2">
    <name type="scientific">Tuber magnatum</name>
    <name type="common">white Piedmont truffle</name>
    <dbReference type="NCBI Taxonomy" id="42249"/>
    <lineage>
        <taxon>Eukaryota</taxon>
        <taxon>Fungi</taxon>
        <taxon>Dikarya</taxon>
        <taxon>Ascomycota</taxon>
        <taxon>Pezizomycotina</taxon>
        <taxon>Pezizomycetes</taxon>
        <taxon>Pezizales</taxon>
        <taxon>Tuberaceae</taxon>
        <taxon>Tuber</taxon>
    </lineage>
</organism>